<evidence type="ECO:0000256" key="2">
    <source>
        <dbReference type="ARBA" id="ARBA00010528"/>
    </source>
</evidence>
<name>A0A0B6YUG6_9EUPU</name>
<evidence type="ECO:0000256" key="3">
    <source>
        <dbReference type="ARBA" id="ARBA00022980"/>
    </source>
</evidence>
<gene>
    <name evidence="9" type="primary">ORF37746</name>
</gene>
<comment type="subcellular location">
    <subcellularLocation>
        <location evidence="1">Mitochondrion</location>
    </subcellularLocation>
</comment>
<dbReference type="PANTHER" id="PTHR10746:SF6">
    <property type="entry name" value="LARGE RIBOSOMAL SUBUNIT PROTEIN UL4M"/>
    <property type="match status" value="1"/>
</dbReference>
<dbReference type="AlphaFoldDB" id="A0A0B6YUG6"/>
<dbReference type="GO" id="GO:0005840">
    <property type="term" value="C:ribosome"/>
    <property type="evidence" value="ECO:0007669"/>
    <property type="project" value="UniProtKB-KW"/>
</dbReference>
<evidence type="ECO:0000256" key="4">
    <source>
        <dbReference type="ARBA" id="ARBA00023128"/>
    </source>
</evidence>
<evidence type="ECO:0000256" key="5">
    <source>
        <dbReference type="ARBA" id="ARBA00023274"/>
    </source>
</evidence>
<keyword evidence="5" id="KW-0687">Ribonucleoprotein</keyword>
<dbReference type="Gene3D" id="3.40.1370.10">
    <property type="match status" value="1"/>
</dbReference>
<reference evidence="9" key="1">
    <citation type="submission" date="2014-12" db="EMBL/GenBank/DDBJ databases">
        <title>Insight into the proteome of Arion vulgaris.</title>
        <authorList>
            <person name="Aradska J."/>
            <person name="Bulat T."/>
            <person name="Smidak R."/>
            <person name="Sarate P."/>
            <person name="Gangsoo J."/>
            <person name="Sialana F."/>
            <person name="Bilban M."/>
            <person name="Lubec G."/>
        </authorList>
    </citation>
    <scope>NUCLEOTIDE SEQUENCE</scope>
    <source>
        <tissue evidence="9">Skin</tissue>
    </source>
</reference>
<proteinExistence type="inferred from homology"/>
<keyword evidence="3" id="KW-0689">Ribosomal protein</keyword>
<protein>
    <recommendedName>
        <fullName evidence="6">Large ribosomal subunit protein uL4m</fullName>
    </recommendedName>
    <alternativeName>
        <fullName evidence="7">39S ribosomal protein L4, mitochondrial</fullName>
    </alternativeName>
</protein>
<dbReference type="FunFam" id="3.40.1370.10:FF:000005">
    <property type="entry name" value="39S ribosomal protein L4, mitochondrial"/>
    <property type="match status" value="1"/>
</dbReference>
<dbReference type="NCBIfam" id="TIGR03953">
    <property type="entry name" value="rplD_bact"/>
    <property type="match status" value="1"/>
</dbReference>
<keyword evidence="4" id="KW-0496">Mitochondrion</keyword>
<dbReference type="GO" id="GO:1990904">
    <property type="term" value="C:ribonucleoprotein complex"/>
    <property type="evidence" value="ECO:0007669"/>
    <property type="project" value="UniProtKB-KW"/>
</dbReference>
<evidence type="ECO:0000256" key="8">
    <source>
        <dbReference type="SAM" id="MobiDB-lite"/>
    </source>
</evidence>
<comment type="similarity">
    <text evidence="2">Belongs to the universal ribosomal protein uL4 family.</text>
</comment>
<dbReference type="GO" id="GO:0005743">
    <property type="term" value="C:mitochondrial inner membrane"/>
    <property type="evidence" value="ECO:0007669"/>
    <property type="project" value="UniProtKB-ARBA"/>
</dbReference>
<dbReference type="Pfam" id="PF00573">
    <property type="entry name" value="Ribosomal_L4"/>
    <property type="match status" value="1"/>
</dbReference>
<evidence type="ECO:0000256" key="6">
    <source>
        <dbReference type="ARBA" id="ARBA00040565"/>
    </source>
</evidence>
<dbReference type="InterPro" id="IPR013005">
    <property type="entry name" value="Ribosomal_uL4-like"/>
</dbReference>
<feature type="region of interest" description="Disordered" evidence="8">
    <location>
        <begin position="13"/>
        <end position="32"/>
    </location>
</feature>
<dbReference type="PANTHER" id="PTHR10746">
    <property type="entry name" value="50S RIBOSOMAL PROTEIN L4"/>
    <property type="match status" value="1"/>
</dbReference>
<evidence type="ECO:0000256" key="1">
    <source>
        <dbReference type="ARBA" id="ARBA00004173"/>
    </source>
</evidence>
<dbReference type="GO" id="GO:0006412">
    <property type="term" value="P:translation"/>
    <property type="evidence" value="ECO:0007669"/>
    <property type="project" value="InterPro"/>
</dbReference>
<dbReference type="GO" id="GO:0003735">
    <property type="term" value="F:structural constituent of ribosome"/>
    <property type="evidence" value="ECO:0007669"/>
    <property type="project" value="InterPro"/>
</dbReference>
<dbReference type="InterPro" id="IPR002136">
    <property type="entry name" value="Ribosomal_uL4"/>
</dbReference>
<dbReference type="EMBL" id="HACG01013018">
    <property type="protein sequence ID" value="CEK59883.1"/>
    <property type="molecule type" value="Transcribed_RNA"/>
</dbReference>
<evidence type="ECO:0000313" key="9">
    <source>
        <dbReference type="EMBL" id="CEK59883.1"/>
    </source>
</evidence>
<dbReference type="SUPFAM" id="SSF52166">
    <property type="entry name" value="Ribosomal protein L4"/>
    <property type="match status" value="1"/>
</dbReference>
<organism evidence="9">
    <name type="scientific">Arion vulgaris</name>
    <dbReference type="NCBI Taxonomy" id="1028688"/>
    <lineage>
        <taxon>Eukaryota</taxon>
        <taxon>Metazoa</taxon>
        <taxon>Spiralia</taxon>
        <taxon>Lophotrochozoa</taxon>
        <taxon>Mollusca</taxon>
        <taxon>Gastropoda</taxon>
        <taxon>Heterobranchia</taxon>
        <taxon>Euthyneura</taxon>
        <taxon>Panpulmonata</taxon>
        <taxon>Eupulmonata</taxon>
        <taxon>Stylommatophora</taxon>
        <taxon>Helicina</taxon>
        <taxon>Arionoidea</taxon>
        <taxon>Arionidae</taxon>
        <taxon>Arion</taxon>
    </lineage>
</organism>
<evidence type="ECO:0000256" key="7">
    <source>
        <dbReference type="ARBA" id="ARBA00082711"/>
    </source>
</evidence>
<dbReference type="InterPro" id="IPR023574">
    <property type="entry name" value="Ribosomal_uL4_dom_sf"/>
</dbReference>
<accession>A0A0B6YUG6</accession>
<sequence length="212" mass="24174">MYRHIDYNFEPSRAEMPGGGRKPWPQKGLGKARHGSIRSPLWIQGAKAHGPRGPKNYFYMLPKNVRALGLKTALSCKYAQNDLVIVDSLEIPTSDPEYIKELADARFWGYSILFVDDTDVMPENIATSLSDIRGFSLMPVYGLNVFSMLKHETLVMTLAAVEKIEKKLLDHMHSSERDTKFVNTLRPEDFMKKPEDTLMLREFSAPLEPENL</sequence>